<dbReference type="GO" id="GO:0004252">
    <property type="term" value="F:serine-type endopeptidase activity"/>
    <property type="evidence" value="ECO:0007669"/>
    <property type="project" value="InterPro"/>
</dbReference>
<sequence>MITKFILMALLGFSTTVFAQIQELPDFTGLVEREGPAVVNISTVQASSVGSQVFPGMPNIPEDDPFFEFFRRHMQPYGNPRDFESKSLGSGSIISSDGYILTNTHLVDSAQEINVKLTDKREFRAKLIGADRRTDIALLKIEATGLPKVTKGDPSKMKVGEWVVAIGSPFGFENSVTAGIVSAKGRSLAQENFVPFIQTDVAINPGNSGGPLFNLKGEVVGINSQIYSRTGGFMGLSFAIPIDLAMNIADQLIATGKVSRGRIGLLIQEVTKELAESFGLPKPSGALVASVQKDGPADKAGIEARDVILKFDGKPINASADLPRIVGATKPGSKVQVQLWRNGSIKELTVTVDEIPPDEKPVGRASKRGKAPADTANRIGLSLSELSAEQKKQLETENGLLVEDMVPGIASRAGIQPGDVILSINNQDVRTVEQFNQLLNKTPKGRNIALLVRRGDTATFITMKMNGENK</sequence>
<gene>
    <name evidence="18" type="ORF">SAMN05216386_1099</name>
</gene>
<dbReference type="GO" id="GO:0006508">
    <property type="term" value="P:proteolysis"/>
    <property type="evidence" value="ECO:0007669"/>
    <property type="project" value="UniProtKB-KW"/>
</dbReference>
<dbReference type="PROSITE" id="PS50106">
    <property type="entry name" value="PDZ"/>
    <property type="match status" value="2"/>
</dbReference>
<reference evidence="19" key="1">
    <citation type="submission" date="2016-10" db="EMBL/GenBank/DDBJ databases">
        <authorList>
            <person name="Varghese N."/>
        </authorList>
    </citation>
    <scope>NUCLEOTIDE SEQUENCE [LARGE SCALE GENOMIC DNA]</scope>
    <source>
        <strain evidence="19">Nsp8</strain>
    </source>
</reference>
<evidence type="ECO:0000259" key="17">
    <source>
        <dbReference type="PROSITE" id="PS50106"/>
    </source>
</evidence>
<evidence type="ECO:0000256" key="11">
    <source>
        <dbReference type="ARBA" id="ARBA00022825"/>
    </source>
</evidence>
<feature type="active site" description="Charge relay system" evidence="14">
    <location>
        <position position="135"/>
    </location>
</feature>
<keyword evidence="8" id="KW-0677">Repeat</keyword>
<protein>
    <recommendedName>
        <fullName evidence="5">Probable periplasmic serine endoprotease DegP-like</fullName>
        <ecNumber evidence="4">3.4.21.107</ecNumber>
    </recommendedName>
    <alternativeName>
        <fullName evidence="13">Protease Do</fullName>
    </alternativeName>
</protein>
<dbReference type="InterPro" id="IPR001478">
    <property type="entry name" value="PDZ"/>
</dbReference>
<comment type="similarity">
    <text evidence="3">Belongs to the peptidase S1C family.</text>
</comment>
<dbReference type="EC" id="3.4.21.107" evidence="4"/>
<dbReference type="PANTHER" id="PTHR22939">
    <property type="entry name" value="SERINE PROTEASE FAMILY S1C HTRA-RELATED"/>
    <property type="match status" value="1"/>
</dbReference>
<keyword evidence="6 18" id="KW-0645">Protease</keyword>
<dbReference type="SMART" id="SM00228">
    <property type="entry name" value="PDZ"/>
    <property type="match status" value="2"/>
</dbReference>
<evidence type="ECO:0000256" key="16">
    <source>
        <dbReference type="SAM" id="SignalP"/>
    </source>
</evidence>
<name>A0A1I4Z919_9PROT</name>
<evidence type="ECO:0000256" key="5">
    <source>
        <dbReference type="ARBA" id="ARBA00013958"/>
    </source>
</evidence>
<dbReference type="NCBIfam" id="TIGR02037">
    <property type="entry name" value="degP_htrA_DO"/>
    <property type="match status" value="1"/>
</dbReference>
<dbReference type="PRINTS" id="PR00834">
    <property type="entry name" value="PROTEASES2C"/>
</dbReference>
<evidence type="ECO:0000256" key="2">
    <source>
        <dbReference type="ARBA" id="ARBA00004418"/>
    </source>
</evidence>
<feature type="binding site" evidence="15">
    <location>
        <begin position="206"/>
        <end position="208"/>
    </location>
    <ligand>
        <name>substrate</name>
    </ligand>
</feature>
<comment type="subcellular location">
    <subcellularLocation>
        <location evidence="2">Periplasm</location>
    </subcellularLocation>
</comment>
<dbReference type="SUPFAM" id="SSF50156">
    <property type="entry name" value="PDZ domain-like"/>
    <property type="match status" value="2"/>
</dbReference>
<organism evidence="18 19">
    <name type="scientific">Nitrosospira briensis</name>
    <dbReference type="NCBI Taxonomy" id="35799"/>
    <lineage>
        <taxon>Bacteria</taxon>
        <taxon>Pseudomonadati</taxon>
        <taxon>Pseudomonadota</taxon>
        <taxon>Betaproteobacteria</taxon>
        <taxon>Nitrosomonadales</taxon>
        <taxon>Nitrosomonadaceae</taxon>
        <taxon>Nitrosospira</taxon>
    </lineage>
</organism>
<evidence type="ECO:0000256" key="4">
    <source>
        <dbReference type="ARBA" id="ARBA00013035"/>
    </source>
</evidence>
<dbReference type="GO" id="GO:0042597">
    <property type="term" value="C:periplasmic space"/>
    <property type="evidence" value="ECO:0007669"/>
    <property type="project" value="UniProtKB-SubCell"/>
</dbReference>
<dbReference type="RefSeq" id="WP_074795302.1">
    <property type="nucleotide sequence ID" value="NZ_FOVJ01000001.1"/>
</dbReference>
<dbReference type="SUPFAM" id="SSF50494">
    <property type="entry name" value="Trypsin-like serine proteases"/>
    <property type="match status" value="1"/>
</dbReference>
<dbReference type="EMBL" id="FOVJ01000001">
    <property type="protein sequence ID" value="SFN46794.1"/>
    <property type="molecule type" value="Genomic_DNA"/>
</dbReference>
<dbReference type="OrthoDB" id="9758917at2"/>
<dbReference type="Pfam" id="PF17820">
    <property type="entry name" value="PDZ_6"/>
    <property type="match status" value="1"/>
</dbReference>
<evidence type="ECO:0000256" key="13">
    <source>
        <dbReference type="ARBA" id="ARBA00032850"/>
    </source>
</evidence>
<dbReference type="Gene3D" id="2.30.42.10">
    <property type="match status" value="2"/>
</dbReference>
<feature type="binding site" evidence="15">
    <location>
        <position position="105"/>
    </location>
    <ligand>
        <name>substrate</name>
    </ligand>
</feature>
<feature type="domain" description="PDZ" evidence="17">
    <location>
        <begin position="252"/>
        <end position="316"/>
    </location>
</feature>
<dbReference type="AlphaFoldDB" id="A0A1I4Z919"/>
<dbReference type="PANTHER" id="PTHR22939:SF130">
    <property type="entry name" value="PERIPLASMIC SERINE ENDOPROTEASE DEGP-LIKE-RELATED"/>
    <property type="match status" value="1"/>
</dbReference>
<evidence type="ECO:0000256" key="12">
    <source>
        <dbReference type="ARBA" id="ARBA00023016"/>
    </source>
</evidence>
<dbReference type="STRING" id="1266925.GCA_000619905_02789"/>
<evidence type="ECO:0000256" key="14">
    <source>
        <dbReference type="PIRSR" id="PIRSR611782-1"/>
    </source>
</evidence>
<keyword evidence="12" id="KW-0346">Stress response</keyword>
<dbReference type="Proteomes" id="UP000183107">
    <property type="component" value="Unassembled WGS sequence"/>
</dbReference>
<keyword evidence="10" id="KW-0378">Hydrolase</keyword>
<evidence type="ECO:0000256" key="6">
    <source>
        <dbReference type="ARBA" id="ARBA00022670"/>
    </source>
</evidence>
<evidence type="ECO:0000256" key="10">
    <source>
        <dbReference type="ARBA" id="ARBA00022801"/>
    </source>
</evidence>
<evidence type="ECO:0000313" key="19">
    <source>
        <dbReference type="Proteomes" id="UP000183107"/>
    </source>
</evidence>
<proteinExistence type="inferred from homology"/>
<dbReference type="FunFam" id="2.40.10.120:FF:000007">
    <property type="entry name" value="Periplasmic serine endoprotease DegP-like"/>
    <property type="match status" value="1"/>
</dbReference>
<dbReference type="Pfam" id="PF13180">
    <property type="entry name" value="PDZ_2"/>
    <property type="match status" value="1"/>
</dbReference>
<dbReference type="InterPro" id="IPR011782">
    <property type="entry name" value="Pept_S1C_Do"/>
</dbReference>
<dbReference type="Pfam" id="PF13365">
    <property type="entry name" value="Trypsin_2"/>
    <property type="match status" value="1"/>
</dbReference>
<evidence type="ECO:0000256" key="3">
    <source>
        <dbReference type="ARBA" id="ARBA00010541"/>
    </source>
</evidence>
<dbReference type="Gene3D" id="2.40.10.120">
    <property type="match status" value="1"/>
</dbReference>
<keyword evidence="11" id="KW-0720">Serine protease</keyword>
<feature type="chain" id="PRO_5039090463" description="Probable periplasmic serine endoprotease DegP-like" evidence="16">
    <location>
        <begin position="20"/>
        <end position="470"/>
    </location>
</feature>
<feature type="active site" description="Charge relay system" evidence="14">
    <location>
        <position position="208"/>
    </location>
</feature>
<dbReference type="InterPro" id="IPR001940">
    <property type="entry name" value="Peptidase_S1C"/>
</dbReference>
<dbReference type="CDD" id="cd10839">
    <property type="entry name" value="cpPDZ1_DegP-like"/>
    <property type="match status" value="1"/>
</dbReference>
<dbReference type="InterPro" id="IPR009003">
    <property type="entry name" value="Peptidase_S1_PA"/>
</dbReference>
<keyword evidence="19" id="KW-1185">Reference proteome</keyword>
<keyword evidence="7 16" id="KW-0732">Signal</keyword>
<feature type="domain" description="PDZ" evidence="17">
    <location>
        <begin position="379"/>
        <end position="456"/>
    </location>
</feature>
<evidence type="ECO:0000256" key="8">
    <source>
        <dbReference type="ARBA" id="ARBA00022737"/>
    </source>
</evidence>
<evidence type="ECO:0000256" key="9">
    <source>
        <dbReference type="ARBA" id="ARBA00022764"/>
    </source>
</evidence>
<dbReference type="InterPro" id="IPR041489">
    <property type="entry name" value="PDZ_6"/>
</dbReference>
<dbReference type="InterPro" id="IPR036034">
    <property type="entry name" value="PDZ_sf"/>
</dbReference>
<keyword evidence="9" id="KW-0574">Periplasm</keyword>
<evidence type="ECO:0000256" key="15">
    <source>
        <dbReference type="PIRSR" id="PIRSR611782-2"/>
    </source>
</evidence>
<feature type="binding site" evidence="15">
    <location>
        <position position="135"/>
    </location>
    <ligand>
        <name>substrate</name>
    </ligand>
</feature>
<accession>A0A1I4Z919</accession>
<evidence type="ECO:0000313" key="18">
    <source>
        <dbReference type="EMBL" id="SFN46794.1"/>
    </source>
</evidence>
<feature type="active site" description="Charge relay system" evidence="14">
    <location>
        <position position="105"/>
    </location>
</feature>
<evidence type="ECO:0000256" key="1">
    <source>
        <dbReference type="ARBA" id="ARBA00001772"/>
    </source>
</evidence>
<evidence type="ECO:0000256" key="7">
    <source>
        <dbReference type="ARBA" id="ARBA00022729"/>
    </source>
</evidence>
<comment type="catalytic activity">
    <reaction evidence="1">
        <text>Acts on substrates that are at least partially unfolded. The cleavage site P1 residue is normally between a pair of hydrophobic residues, such as Val-|-Val.</text>
        <dbReference type="EC" id="3.4.21.107"/>
    </reaction>
</comment>
<feature type="signal peptide" evidence="16">
    <location>
        <begin position="1"/>
        <end position="19"/>
    </location>
</feature>